<feature type="chain" id="PRO_5040856025" description="Rhamnogalacturonase A/B/Epimerase-like pectate lyase domain-containing protein" evidence="1">
    <location>
        <begin position="21"/>
        <end position="807"/>
    </location>
</feature>
<protein>
    <recommendedName>
        <fullName evidence="2">Rhamnogalacturonase A/B/Epimerase-like pectate lyase domain-containing protein</fullName>
    </recommendedName>
</protein>
<sequence>MRVSAFALLVGASLLQLAGAYWMEEIAHQGRASFNPDPSYQVFRNVKDFGAKGDGITDDTFAINAAISSGNRCGFDGSCDGSTLTPATVYFPAGTYLVSYSILNFFYTQLIGDPTDMPVIKATATFNTHYAFGMIEGDRYNSSTGDLTWVDTDVFARQIRNLVIDTTDIPYNAGACGIHWPTAQTTSIQNVVFKLSQTPGNNHVGIYMEGGSGGFMGDVTFYGGSIGAQFGNQQFTMRNLTFIDCGTAIQQVWDWTWVYQAITIINCGVGIDMRLPSIGSVIILDSFFYNTPLAISSNTSTSTPGSMQSQGSLILENVGFANVTSIFENPDVILSENLDADATIISGKILGNAYTPTGPEFIFDGPTEWFPSPSALKNGTSSKYYARSKPQYENTPAALFVSPHSFGAKGDGANDDTNALNVFFSFLSQNFAQGYIGFVDAGYYLVTDTIYVPGNSRIVGEALSSVIMGTGPNFSDAANPRPIVQVGRQGEKGHLEWSDMFISTQGGTAGAVLIEYNLASPDCDCEPEPAGMWDVHLRIGGFAGSNLQKEQCSTTQNQTNVIKVNCIAAYLGMHITSSASNLYMENNWFWVADHDIEDYSDTQISIFAGRGLLIESQGPIWVAASSVEHFTLYQYQLYDAQNIYMGMIQTETPYYQPNPPAPYPFDNISITLHDPDFATDCAALLTPSSNFTVPVITGSNITAPCEMAWGLRIIDSSNVVVYGAGLYSFFNNYSTKCSAGPYGGIRKCQSRMVWIEDTVGTSEHVVLYDLFTIGTISMVTNDGIDVALWRNNWNVYGESLALFMPQS</sequence>
<name>A0A9W8YJP8_9PEZI</name>
<dbReference type="CDD" id="cd23668">
    <property type="entry name" value="GH55_beta13glucanase-like"/>
    <property type="match status" value="1"/>
</dbReference>
<dbReference type="Pfam" id="PF12708">
    <property type="entry name" value="Pect-lyase_RHGA_epim"/>
    <property type="match status" value="2"/>
</dbReference>
<dbReference type="SUPFAM" id="SSF51126">
    <property type="entry name" value="Pectin lyase-like"/>
    <property type="match status" value="2"/>
</dbReference>
<evidence type="ECO:0000313" key="4">
    <source>
        <dbReference type="Proteomes" id="UP001140453"/>
    </source>
</evidence>
<dbReference type="GO" id="GO:0004650">
    <property type="term" value="F:polygalacturonase activity"/>
    <property type="evidence" value="ECO:0007669"/>
    <property type="project" value="InterPro"/>
</dbReference>
<keyword evidence="4" id="KW-1185">Reference proteome</keyword>
<evidence type="ECO:0000259" key="2">
    <source>
        <dbReference type="Pfam" id="PF12708"/>
    </source>
</evidence>
<feature type="domain" description="Rhamnogalacturonase A/B/Epimerase-like pectate lyase" evidence="2">
    <location>
        <begin position="404"/>
        <end position="474"/>
    </location>
</feature>
<organism evidence="3 4">
    <name type="scientific">Gnomoniopsis smithogilvyi</name>
    <dbReference type="NCBI Taxonomy" id="1191159"/>
    <lineage>
        <taxon>Eukaryota</taxon>
        <taxon>Fungi</taxon>
        <taxon>Dikarya</taxon>
        <taxon>Ascomycota</taxon>
        <taxon>Pezizomycotina</taxon>
        <taxon>Sordariomycetes</taxon>
        <taxon>Sordariomycetidae</taxon>
        <taxon>Diaporthales</taxon>
        <taxon>Gnomoniaceae</taxon>
        <taxon>Gnomoniopsis</taxon>
    </lineage>
</organism>
<evidence type="ECO:0000313" key="3">
    <source>
        <dbReference type="EMBL" id="KAJ4386584.1"/>
    </source>
</evidence>
<gene>
    <name evidence="3" type="ORF">N0V93_009482</name>
</gene>
<dbReference type="Proteomes" id="UP001140453">
    <property type="component" value="Unassembled WGS sequence"/>
</dbReference>
<reference evidence="3" key="1">
    <citation type="submission" date="2022-10" db="EMBL/GenBank/DDBJ databases">
        <title>Tapping the CABI collections for fungal endophytes: first genome assemblies for Collariella, Neodidymelliopsis, Ascochyta clinopodiicola, Didymella pomorum, Didymosphaeria variabile, Neocosmospora piperis and Neocucurbitaria cava.</title>
        <authorList>
            <person name="Hill R."/>
        </authorList>
    </citation>
    <scope>NUCLEOTIDE SEQUENCE</scope>
    <source>
        <strain evidence="3">IMI 355082</strain>
    </source>
</reference>
<accession>A0A9W8YJP8</accession>
<dbReference type="OrthoDB" id="1046782at2759"/>
<dbReference type="InterPro" id="IPR011050">
    <property type="entry name" value="Pectin_lyase_fold/virulence"/>
</dbReference>
<dbReference type="PANTHER" id="PTHR33928:SF2">
    <property type="entry name" value="PECTATE LYASE SUPERFAMILY PROTEIN DOMAIN-CONTAINING PROTEIN-RELATED"/>
    <property type="match status" value="1"/>
</dbReference>
<dbReference type="InterPro" id="IPR012334">
    <property type="entry name" value="Pectin_lyas_fold"/>
</dbReference>
<keyword evidence="1" id="KW-0732">Signal</keyword>
<evidence type="ECO:0000256" key="1">
    <source>
        <dbReference type="SAM" id="SignalP"/>
    </source>
</evidence>
<dbReference type="AlphaFoldDB" id="A0A9W8YJP8"/>
<dbReference type="PANTHER" id="PTHR33928">
    <property type="entry name" value="POLYGALACTURONASE QRT3"/>
    <property type="match status" value="1"/>
</dbReference>
<dbReference type="EMBL" id="JAPEVB010000006">
    <property type="protein sequence ID" value="KAJ4386584.1"/>
    <property type="molecule type" value="Genomic_DNA"/>
</dbReference>
<dbReference type="Gene3D" id="2.160.20.10">
    <property type="entry name" value="Single-stranded right-handed beta-helix, Pectin lyase-like"/>
    <property type="match status" value="2"/>
</dbReference>
<feature type="domain" description="Rhamnogalacturonase A/B/Epimerase-like pectate lyase" evidence="2">
    <location>
        <begin position="43"/>
        <end position="272"/>
    </location>
</feature>
<dbReference type="InterPro" id="IPR039279">
    <property type="entry name" value="QRT3-like"/>
</dbReference>
<feature type="signal peptide" evidence="1">
    <location>
        <begin position="1"/>
        <end position="20"/>
    </location>
</feature>
<dbReference type="InterPro" id="IPR024535">
    <property type="entry name" value="RHGA/B-epi-like_pectate_lyase"/>
</dbReference>
<comment type="caution">
    <text evidence="3">The sequence shown here is derived from an EMBL/GenBank/DDBJ whole genome shotgun (WGS) entry which is preliminary data.</text>
</comment>
<proteinExistence type="predicted"/>